<dbReference type="GO" id="GO:0065002">
    <property type="term" value="P:intracellular protein transmembrane transport"/>
    <property type="evidence" value="ECO:0007669"/>
    <property type="project" value="UniProtKB-UniRule"/>
</dbReference>
<comment type="subcellular location">
    <subcellularLocation>
        <location evidence="9">Cell membrane</location>
        <topology evidence="9">Multi-pass membrane protein</topology>
    </subcellularLocation>
    <subcellularLocation>
        <location evidence="1">Membrane</location>
        <topology evidence="1">Multi-pass membrane protein</topology>
    </subcellularLocation>
</comment>
<evidence type="ECO:0000256" key="10">
    <source>
        <dbReference type="RuleBase" id="RU004349"/>
    </source>
</evidence>
<keyword evidence="9" id="KW-1003">Cell membrane</keyword>
<name>A0A448ZXS5_METSV</name>
<feature type="transmembrane region" description="Helical" evidence="9">
    <location>
        <begin position="440"/>
        <end position="465"/>
    </location>
</feature>
<dbReference type="GO" id="GO:0043952">
    <property type="term" value="P:protein transport by the Sec complex"/>
    <property type="evidence" value="ECO:0007669"/>
    <property type="project" value="UniProtKB-UniRule"/>
</dbReference>
<organism evidence="12">
    <name type="scientific">Metamycoplasma salivarium</name>
    <name type="common">Mycoplasma salivarium</name>
    <dbReference type="NCBI Taxonomy" id="2124"/>
    <lineage>
        <taxon>Bacteria</taxon>
        <taxon>Bacillati</taxon>
        <taxon>Mycoplasmatota</taxon>
        <taxon>Mycoplasmoidales</taxon>
        <taxon>Metamycoplasmataceae</taxon>
        <taxon>Metamycoplasma</taxon>
    </lineage>
</organism>
<evidence type="ECO:0000256" key="11">
    <source>
        <dbReference type="SAM" id="MobiDB-lite"/>
    </source>
</evidence>
<evidence type="ECO:0000256" key="4">
    <source>
        <dbReference type="ARBA" id="ARBA00022692"/>
    </source>
</evidence>
<dbReference type="PANTHER" id="PTHR10906">
    <property type="entry name" value="SECY/SEC61-ALPHA FAMILY MEMBER"/>
    <property type="match status" value="1"/>
</dbReference>
<dbReference type="AlphaFoldDB" id="A0A448ZXS5"/>
<dbReference type="NCBIfam" id="TIGR00967">
    <property type="entry name" value="3a0501s007"/>
    <property type="match status" value="1"/>
</dbReference>
<dbReference type="SUPFAM" id="SSF103491">
    <property type="entry name" value="Preprotein translocase SecY subunit"/>
    <property type="match status" value="1"/>
</dbReference>
<dbReference type="PROSITE" id="PS00756">
    <property type="entry name" value="SECY_2"/>
    <property type="match status" value="1"/>
</dbReference>
<evidence type="ECO:0000256" key="8">
    <source>
        <dbReference type="ARBA" id="ARBA00023136"/>
    </source>
</evidence>
<evidence type="ECO:0000256" key="3">
    <source>
        <dbReference type="ARBA" id="ARBA00022448"/>
    </source>
</evidence>
<feature type="transmembrane region" description="Helical" evidence="9">
    <location>
        <begin position="134"/>
        <end position="154"/>
    </location>
</feature>
<dbReference type="Gene3D" id="1.10.3370.10">
    <property type="entry name" value="SecY subunit domain"/>
    <property type="match status" value="1"/>
</dbReference>
<comment type="similarity">
    <text evidence="2 9 10">Belongs to the SecY/SEC61-alpha family.</text>
</comment>
<dbReference type="RefSeq" id="WP_024543952.1">
    <property type="nucleotide sequence ID" value="NZ_BPLV01000001.1"/>
</dbReference>
<dbReference type="InterPro" id="IPR026593">
    <property type="entry name" value="SecY"/>
</dbReference>
<keyword evidence="3 9" id="KW-0813">Transport</keyword>
<keyword evidence="8 9" id="KW-0472">Membrane</keyword>
<gene>
    <name evidence="12" type="primary">secY_2</name>
    <name evidence="9" type="synonym">secY</name>
    <name evidence="12" type="ORF">NCTC10113_00960</name>
</gene>
<keyword evidence="5 9" id="KW-0653">Protein transport</keyword>
<dbReference type="InterPro" id="IPR002208">
    <property type="entry name" value="SecY/SEC61-alpha"/>
</dbReference>
<keyword evidence="12" id="KW-0614">Plasmid</keyword>
<evidence type="ECO:0000256" key="2">
    <source>
        <dbReference type="ARBA" id="ARBA00005751"/>
    </source>
</evidence>
<keyword evidence="6 9" id="KW-1133">Transmembrane helix</keyword>
<comment type="function">
    <text evidence="9">The central subunit of the protein translocation channel SecYEG. Consists of two halves formed by TMs 1-5 and 6-10. These two domains form a lateral gate at the front which open onto the bilayer between TMs 2 and 7, and are clamped together by SecE at the back. The channel is closed by both a pore ring composed of hydrophobic SecY resides and a short helix (helix 2A) on the extracellular side of the membrane which forms a plug. The plug probably moves laterally to allow the channel to open. The ring and the pore may move independently.</text>
</comment>
<protein>
    <recommendedName>
        <fullName evidence="9">Protein translocase subunit SecY</fullName>
    </recommendedName>
</protein>
<dbReference type="EMBL" id="LR214939">
    <property type="protein sequence ID" value="VEU56079.1"/>
    <property type="molecule type" value="Genomic_DNA"/>
</dbReference>
<evidence type="ECO:0000256" key="9">
    <source>
        <dbReference type="HAMAP-Rule" id="MF_01465"/>
    </source>
</evidence>
<evidence type="ECO:0000313" key="12">
    <source>
        <dbReference type="EMBL" id="VEU56079.1"/>
    </source>
</evidence>
<feature type="transmembrane region" description="Helical" evidence="9">
    <location>
        <begin position="349"/>
        <end position="371"/>
    </location>
</feature>
<keyword evidence="7 9" id="KW-0811">Translocation</keyword>
<evidence type="ECO:0000256" key="1">
    <source>
        <dbReference type="ARBA" id="ARBA00004141"/>
    </source>
</evidence>
<comment type="subunit">
    <text evidence="9">Component of the Sec protein translocase complex. Heterotrimer consisting of SecY, SecE and SecG subunits. The heterotrimers can form oligomers, although 1 heterotrimer is thought to be able to translocate proteins. Interacts with the ribosome. Interacts with SecDF, and other proteins may be involved. Interacts with SecA.</text>
</comment>
<geneLocation type="plasmid" evidence="12">
    <name>2</name>
</geneLocation>
<keyword evidence="4 9" id="KW-0812">Transmembrane</keyword>
<dbReference type="GO" id="GO:0005886">
    <property type="term" value="C:plasma membrane"/>
    <property type="evidence" value="ECO:0007669"/>
    <property type="project" value="UniProtKB-SubCell"/>
</dbReference>
<feature type="transmembrane region" description="Helical" evidence="9">
    <location>
        <begin position="84"/>
        <end position="105"/>
    </location>
</feature>
<dbReference type="InterPro" id="IPR030659">
    <property type="entry name" value="SecY_CS"/>
</dbReference>
<sequence>MAKKNKKDLNKENALLNENDALQKDLNSETNSESLNVQNVKQEEQIEEFDAKKTERKLSINKFFNEKTKAWQDWWANHSLFKKILFTLLILTLFIAAGTITIPGVNLVNKNQISQQSDFVAILNLVGGGGLRNFSIVALGISPFISASLVMMILQTKAFPAIHRLSQSGPQGRIKINFITYFLTIIFSIFQAFLITKALVNPKSGGFGITFASSVTKAFGANGNVVYGYFILPVILIAGSFFALFLSEQITNKGVGNGTSLLIFIGIANSLIPTFRSAFSFLVPSAAKHAILVKQLINFIIYLLGYMLTILIVIIFTIAERRVPIQQVGAGLSKSEKELSFLPIKANPAGIMSIIFALMILSVPTMIANLTDQGSKYYYWVYANFQLTKPLAFFLFILITFGLTILMGIQQSRIDKISEDFAKSSTFIPGIRPGDQTEDYLLNIVLRLSFFSSFYLIILGAMQYVQQMFGMPANIAFGGTTIMILVSTAYETIEQIKARYKSQELARKRRNIRELKEVYGEEEEDLIW</sequence>
<feature type="transmembrane region" description="Helical" evidence="9">
    <location>
        <begin position="471"/>
        <end position="493"/>
    </location>
</feature>
<evidence type="ECO:0000256" key="6">
    <source>
        <dbReference type="ARBA" id="ARBA00022989"/>
    </source>
</evidence>
<evidence type="ECO:0000256" key="5">
    <source>
        <dbReference type="ARBA" id="ARBA00022927"/>
    </source>
</evidence>
<feature type="transmembrane region" description="Helical" evidence="9">
    <location>
        <begin position="391"/>
        <end position="409"/>
    </location>
</feature>
<proteinExistence type="inferred from homology"/>
<accession>A0A448ZXS5</accession>
<dbReference type="HAMAP" id="MF_01465">
    <property type="entry name" value="SecY"/>
    <property type="match status" value="1"/>
</dbReference>
<reference evidence="12" key="1">
    <citation type="submission" date="2019-01" db="EMBL/GenBank/DDBJ databases">
        <authorList>
            <consortium name="Pathogen Informatics"/>
        </authorList>
    </citation>
    <scope>NUCLEOTIDE SEQUENCE [LARGE SCALE GENOMIC DNA]</scope>
    <source>
        <strain evidence="12">NCTC10113</strain>
    </source>
</reference>
<dbReference type="GO" id="GO:0006605">
    <property type="term" value="P:protein targeting"/>
    <property type="evidence" value="ECO:0007669"/>
    <property type="project" value="UniProtKB-UniRule"/>
</dbReference>
<dbReference type="Pfam" id="PF00344">
    <property type="entry name" value="SecY"/>
    <property type="match status" value="1"/>
</dbReference>
<feature type="transmembrane region" description="Helical" evidence="9">
    <location>
        <begin position="299"/>
        <end position="319"/>
    </location>
</feature>
<feature type="transmembrane region" description="Helical" evidence="9">
    <location>
        <begin position="226"/>
        <end position="246"/>
    </location>
</feature>
<evidence type="ECO:0000256" key="7">
    <source>
        <dbReference type="ARBA" id="ARBA00023010"/>
    </source>
</evidence>
<dbReference type="InterPro" id="IPR023201">
    <property type="entry name" value="SecY_dom_sf"/>
</dbReference>
<feature type="region of interest" description="Disordered" evidence="11">
    <location>
        <begin position="1"/>
        <end position="34"/>
    </location>
</feature>
<feature type="transmembrane region" description="Helical" evidence="9">
    <location>
        <begin position="174"/>
        <end position="195"/>
    </location>
</feature>
<dbReference type="PRINTS" id="PR00303">
    <property type="entry name" value="SECYTRNLCASE"/>
</dbReference>
<feature type="transmembrane region" description="Helical" evidence="9">
    <location>
        <begin position="258"/>
        <end position="279"/>
    </location>
</feature>